<evidence type="ECO:0000256" key="7">
    <source>
        <dbReference type="ARBA" id="ARBA00023136"/>
    </source>
</evidence>
<protein>
    <recommendedName>
        <fullName evidence="8">Biotin transporter</fullName>
    </recommendedName>
</protein>
<dbReference type="EMBL" id="JAUSUD010000007">
    <property type="protein sequence ID" value="MDQ0230708.1"/>
    <property type="molecule type" value="Genomic_DNA"/>
</dbReference>
<dbReference type="Proteomes" id="UP001234495">
    <property type="component" value="Unassembled WGS sequence"/>
</dbReference>
<dbReference type="PIRSF" id="PIRSF016661">
    <property type="entry name" value="BioY"/>
    <property type="match status" value="1"/>
</dbReference>
<keyword evidence="7 8" id="KW-0472">Membrane</keyword>
<dbReference type="Gene3D" id="1.10.1760.20">
    <property type="match status" value="1"/>
</dbReference>
<feature type="transmembrane region" description="Helical" evidence="9">
    <location>
        <begin position="82"/>
        <end position="107"/>
    </location>
</feature>
<organism evidence="10 11">
    <name type="scientific">Metabacillus malikii</name>
    <dbReference type="NCBI Taxonomy" id="1504265"/>
    <lineage>
        <taxon>Bacteria</taxon>
        <taxon>Bacillati</taxon>
        <taxon>Bacillota</taxon>
        <taxon>Bacilli</taxon>
        <taxon>Bacillales</taxon>
        <taxon>Bacillaceae</taxon>
        <taxon>Metabacillus</taxon>
    </lineage>
</organism>
<reference evidence="10 11" key="1">
    <citation type="submission" date="2023-07" db="EMBL/GenBank/DDBJ databases">
        <title>Genomic Encyclopedia of Type Strains, Phase IV (KMG-IV): sequencing the most valuable type-strain genomes for metagenomic binning, comparative biology and taxonomic classification.</title>
        <authorList>
            <person name="Goeker M."/>
        </authorList>
    </citation>
    <scope>NUCLEOTIDE SEQUENCE [LARGE SCALE GENOMIC DNA]</scope>
    <source>
        <strain evidence="10 11">DSM 29005</strain>
    </source>
</reference>
<evidence type="ECO:0000313" key="11">
    <source>
        <dbReference type="Proteomes" id="UP001234495"/>
    </source>
</evidence>
<gene>
    <name evidence="10" type="ORF">J2S19_001964</name>
</gene>
<comment type="similarity">
    <text evidence="2 8">Belongs to the BioY family.</text>
</comment>
<dbReference type="PANTHER" id="PTHR34295">
    <property type="entry name" value="BIOTIN TRANSPORTER BIOY"/>
    <property type="match status" value="1"/>
</dbReference>
<dbReference type="InterPro" id="IPR003784">
    <property type="entry name" value="BioY"/>
</dbReference>
<feature type="transmembrane region" description="Helical" evidence="9">
    <location>
        <begin position="7"/>
        <end position="26"/>
    </location>
</feature>
<dbReference type="RefSeq" id="WP_307340487.1">
    <property type="nucleotide sequence ID" value="NZ_JAUSUD010000007.1"/>
</dbReference>
<evidence type="ECO:0000256" key="8">
    <source>
        <dbReference type="PIRNR" id="PIRNR016661"/>
    </source>
</evidence>
<sequence>MKLVKLMYVSMFAAIMGVLGLLPPIFTGITPVPITLQTLGVMLAGSILGARFSPKYAAYSQILFLLLVATGLPLLSGGRGGIGVFVSPSGGYLIGYVAAAYLIGFLIYHMKKKTFFKRLLVNIIGGIIVIYSFGIPIQAFVMDIPITNALFLSFVFLPGDLLKCIIATLLTVKMQHSRVLSERVTEV</sequence>
<evidence type="ECO:0000313" key="10">
    <source>
        <dbReference type="EMBL" id="MDQ0230708.1"/>
    </source>
</evidence>
<comment type="subcellular location">
    <subcellularLocation>
        <location evidence="1 8">Cell membrane</location>
        <topology evidence="1 8">Multi-pass membrane protein</topology>
    </subcellularLocation>
</comment>
<accession>A0ABT9ZEP1</accession>
<feature type="transmembrane region" description="Helical" evidence="9">
    <location>
        <begin position="149"/>
        <end position="172"/>
    </location>
</feature>
<evidence type="ECO:0000256" key="6">
    <source>
        <dbReference type="ARBA" id="ARBA00022989"/>
    </source>
</evidence>
<comment type="caution">
    <text evidence="10">The sequence shown here is derived from an EMBL/GenBank/DDBJ whole genome shotgun (WGS) entry which is preliminary data.</text>
</comment>
<proteinExistence type="inferred from homology"/>
<keyword evidence="3 8" id="KW-0813">Transport</keyword>
<keyword evidence="11" id="KW-1185">Reference proteome</keyword>
<evidence type="ECO:0000256" key="4">
    <source>
        <dbReference type="ARBA" id="ARBA00022475"/>
    </source>
</evidence>
<name>A0ABT9ZEP1_9BACI</name>
<keyword evidence="6 9" id="KW-1133">Transmembrane helix</keyword>
<keyword evidence="5 9" id="KW-0812">Transmembrane</keyword>
<dbReference type="Pfam" id="PF02632">
    <property type="entry name" value="BioY"/>
    <property type="match status" value="1"/>
</dbReference>
<feature type="transmembrane region" description="Helical" evidence="9">
    <location>
        <begin position="56"/>
        <end position="76"/>
    </location>
</feature>
<feature type="transmembrane region" description="Helical" evidence="9">
    <location>
        <begin position="119"/>
        <end position="137"/>
    </location>
</feature>
<keyword evidence="4 8" id="KW-1003">Cell membrane</keyword>
<evidence type="ECO:0000256" key="3">
    <source>
        <dbReference type="ARBA" id="ARBA00022448"/>
    </source>
</evidence>
<evidence type="ECO:0000256" key="2">
    <source>
        <dbReference type="ARBA" id="ARBA00010692"/>
    </source>
</evidence>
<evidence type="ECO:0000256" key="9">
    <source>
        <dbReference type="SAM" id="Phobius"/>
    </source>
</evidence>
<evidence type="ECO:0000256" key="1">
    <source>
        <dbReference type="ARBA" id="ARBA00004651"/>
    </source>
</evidence>
<evidence type="ECO:0000256" key="5">
    <source>
        <dbReference type="ARBA" id="ARBA00022692"/>
    </source>
</evidence>
<feature type="transmembrane region" description="Helical" evidence="9">
    <location>
        <begin position="32"/>
        <end position="49"/>
    </location>
</feature>
<dbReference type="PANTHER" id="PTHR34295:SF4">
    <property type="entry name" value="BIOTIN TRANSPORTER BIOY-RELATED"/>
    <property type="match status" value="1"/>
</dbReference>